<name>A0ABC8INM8_ERUVS</name>
<feature type="compositionally biased region" description="Basic and acidic residues" evidence="1">
    <location>
        <begin position="14"/>
        <end position="35"/>
    </location>
</feature>
<evidence type="ECO:0000313" key="2">
    <source>
        <dbReference type="EMBL" id="CAH8285043.1"/>
    </source>
</evidence>
<sequence>MWVLKAFGDMTTKNTEDPMRRTAKAQEDREDDPKKRSFKQASWYREPNVENTKLSPTQGKPQTGNHKPGNHRNLVRKDQRYGDDGDESEGRRGNPVKSRLGPRTDTILQAKKKNC</sequence>
<gene>
    <name evidence="2" type="ORF">ERUC_LOCUS845</name>
</gene>
<comment type="caution">
    <text evidence="2">The sequence shown here is derived from an EMBL/GenBank/DDBJ whole genome shotgun (WGS) entry which is preliminary data.</text>
</comment>
<dbReference type="AlphaFoldDB" id="A0ABC8INM8"/>
<organism evidence="2 3">
    <name type="scientific">Eruca vesicaria subsp. sativa</name>
    <name type="common">Garden rocket</name>
    <name type="synonym">Eruca sativa</name>
    <dbReference type="NCBI Taxonomy" id="29727"/>
    <lineage>
        <taxon>Eukaryota</taxon>
        <taxon>Viridiplantae</taxon>
        <taxon>Streptophyta</taxon>
        <taxon>Embryophyta</taxon>
        <taxon>Tracheophyta</taxon>
        <taxon>Spermatophyta</taxon>
        <taxon>Magnoliopsida</taxon>
        <taxon>eudicotyledons</taxon>
        <taxon>Gunneridae</taxon>
        <taxon>Pentapetalae</taxon>
        <taxon>rosids</taxon>
        <taxon>malvids</taxon>
        <taxon>Brassicales</taxon>
        <taxon>Brassicaceae</taxon>
        <taxon>Brassiceae</taxon>
        <taxon>Eruca</taxon>
    </lineage>
</organism>
<evidence type="ECO:0000256" key="1">
    <source>
        <dbReference type="SAM" id="MobiDB-lite"/>
    </source>
</evidence>
<dbReference type="EMBL" id="CAKOAT010025559">
    <property type="protein sequence ID" value="CAH8285043.1"/>
    <property type="molecule type" value="Genomic_DNA"/>
</dbReference>
<proteinExistence type="predicted"/>
<evidence type="ECO:0000313" key="3">
    <source>
        <dbReference type="Proteomes" id="UP001642260"/>
    </source>
</evidence>
<feature type="compositionally biased region" description="Basic and acidic residues" evidence="1">
    <location>
        <begin position="75"/>
        <end position="92"/>
    </location>
</feature>
<feature type="region of interest" description="Disordered" evidence="1">
    <location>
        <begin position="1"/>
        <end position="115"/>
    </location>
</feature>
<dbReference type="Proteomes" id="UP001642260">
    <property type="component" value="Unassembled WGS sequence"/>
</dbReference>
<reference evidence="2 3" key="1">
    <citation type="submission" date="2022-03" db="EMBL/GenBank/DDBJ databases">
        <authorList>
            <person name="Macdonald S."/>
            <person name="Ahmed S."/>
            <person name="Newling K."/>
        </authorList>
    </citation>
    <scope>NUCLEOTIDE SEQUENCE [LARGE SCALE GENOMIC DNA]</scope>
</reference>
<feature type="compositionally biased region" description="Polar residues" evidence="1">
    <location>
        <begin position="49"/>
        <end position="65"/>
    </location>
</feature>
<protein>
    <submittedName>
        <fullName evidence="2">Uncharacterized protein</fullName>
    </submittedName>
</protein>
<keyword evidence="3" id="KW-1185">Reference proteome</keyword>
<accession>A0ABC8INM8</accession>